<proteinExistence type="predicted"/>
<evidence type="ECO:0000313" key="3">
    <source>
        <dbReference type="Proteomes" id="UP001597380"/>
    </source>
</evidence>
<dbReference type="Pfam" id="PF13175">
    <property type="entry name" value="AAA_15"/>
    <property type="match status" value="1"/>
</dbReference>
<dbReference type="InterPro" id="IPR041685">
    <property type="entry name" value="AAA_GajA/Old/RecF-like"/>
</dbReference>
<name>A0ABW4XKW7_9GAMM</name>
<dbReference type="Gene3D" id="3.40.50.300">
    <property type="entry name" value="P-loop containing nucleotide triphosphate hydrolases"/>
    <property type="match status" value="1"/>
</dbReference>
<feature type="domain" description="AAA+ ATPase" evidence="1">
    <location>
        <begin position="22"/>
        <end position="439"/>
    </location>
</feature>
<dbReference type="SUPFAM" id="SSF52540">
    <property type="entry name" value="P-loop containing nucleoside triphosphate hydrolases"/>
    <property type="match status" value="1"/>
</dbReference>
<reference evidence="3" key="1">
    <citation type="journal article" date="2019" name="Int. J. Syst. Evol. Microbiol.">
        <title>The Global Catalogue of Microorganisms (GCM) 10K type strain sequencing project: providing services to taxonomists for standard genome sequencing and annotation.</title>
        <authorList>
            <consortium name="The Broad Institute Genomics Platform"/>
            <consortium name="The Broad Institute Genome Sequencing Center for Infectious Disease"/>
            <person name="Wu L."/>
            <person name="Ma J."/>
        </authorList>
    </citation>
    <scope>NUCLEOTIDE SEQUENCE [LARGE SCALE GENOMIC DNA]</scope>
    <source>
        <strain evidence="3">CGMCC 1.10992</strain>
    </source>
</reference>
<organism evidence="2 3">
    <name type="scientific">Corallincola platygyrae</name>
    <dbReference type="NCBI Taxonomy" id="1193278"/>
    <lineage>
        <taxon>Bacteria</taxon>
        <taxon>Pseudomonadati</taxon>
        <taxon>Pseudomonadota</taxon>
        <taxon>Gammaproteobacteria</taxon>
        <taxon>Alteromonadales</taxon>
        <taxon>Psychromonadaceae</taxon>
        <taxon>Corallincola</taxon>
    </lineage>
</organism>
<dbReference type="Proteomes" id="UP001597380">
    <property type="component" value="Unassembled WGS sequence"/>
</dbReference>
<evidence type="ECO:0000259" key="1">
    <source>
        <dbReference type="SMART" id="SM00382"/>
    </source>
</evidence>
<dbReference type="InterPro" id="IPR051396">
    <property type="entry name" value="Bact_Antivir_Def_Nuclease"/>
</dbReference>
<dbReference type="PANTHER" id="PTHR43581">
    <property type="entry name" value="ATP/GTP PHOSPHATASE"/>
    <property type="match status" value="1"/>
</dbReference>
<dbReference type="InterPro" id="IPR027417">
    <property type="entry name" value="P-loop_NTPase"/>
</dbReference>
<sequence>MKIVKLKASQVHDYIDFDITFNPEVSFIAGLNGSGKTTALKLVMAMLTPSIKELSDIKFKTCELIVKKDEETDIHIHCKQDNEKISLWIDGIKERLVTDKGDIDYSEKRKMSFLKRKNPVVKEISRLSSPMFLSLDRRFVKGTRDEDDFHVIFDGEFERRFSKKKNLKDESLDEVLEIISQASSGARAKQLNSDKKLRNEIILDSFSFSESISELKLPDQQTLRDLRRKQRAIKKILDTLDVPSEEFEERYAIFFDKIEEIAEVISKTDFESNEINTGNNEEFQKAMSEWYVNQNQLDRINRLFVMVEKYQKVKTRIYNKLNDFERLVNQFLEQTNKKIRVDQVGNLKIRINEKERDLSILSSGERQILIMLAHLVLNKTLTRDGVFIIDEPELSLHLSWQDMFVGAIQSANPNLQIILATHSPAIIGKRKNMYVPLNGGI</sequence>
<keyword evidence="3" id="KW-1185">Reference proteome</keyword>
<gene>
    <name evidence="2" type="ORF">ACFSJ3_05380</name>
</gene>
<dbReference type="RefSeq" id="WP_345338577.1">
    <property type="nucleotide sequence ID" value="NZ_BAABLI010000006.1"/>
</dbReference>
<dbReference type="CDD" id="cd00267">
    <property type="entry name" value="ABC_ATPase"/>
    <property type="match status" value="1"/>
</dbReference>
<dbReference type="EMBL" id="JBHUHT010000009">
    <property type="protein sequence ID" value="MFD2095410.1"/>
    <property type="molecule type" value="Genomic_DNA"/>
</dbReference>
<dbReference type="InterPro" id="IPR003593">
    <property type="entry name" value="AAA+_ATPase"/>
</dbReference>
<dbReference type="SMART" id="SM00382">
    <property type="entry name" value="AAA"/>
    <property type="match status" value="1"/>
</dbReference>
<dbReference type="PANTHER" id="PTHR43581:SF2">
    <property type="entry name" value="EXCINUCLEASE ATPASE SUBUNIT"/>
    <property type="match status" value="1"/>
</dbReference>
<protein>
    <submittedName>
        <fullName evidence="2">AAA family ATPase</fullName>
    </submittedName>
</protein>
<comment type="caution">
    <text evidence="2">The sequence shown here is derived from an EMBL/GenBank/DDBJ whole genome shotgun (WGS) entry which is preliminary data.</text>
</comment>
<accession>A0ABW4XKW7</accession>
<evidence type="ECO:0000313" key="2">
    <source>
        <dbReference type="EMBL" id="MFD2095410.1"/>
    </source>
</evidence>